<dbReference type="AlphaFoldDB" id="A0A4Y9ZRW5"/>
<name>A0A4Y9ZRW5_9AGAM</name>
<keyword evidence="2" id="KW-1185">Reference proteome</keyword>
<sequence length="240" mass="26849">MQSDNANCRRFHEETFTIWKAGLTDPPSTAKFITCVDAQPARLYCEHRPSVDSKGVSFDKPAIIVELTGSLRREPGFYFTTDGDKHEPGFEVEAREEAGHRWHTSCWLGPLAEKGLEASVWRQGLRRLLAIGTKDGCITSELVQPEPGQPRTVTDPDLLQIYWSPSSIVQAAAKGSCKSPMSYMPVYDMDDNHRPFKRLKDVPFGSRVRVRMQLVSGRPVGSDETGREIMAASLLSMHLL</sequence>
<accession>A0A4Y9ZRW5</accession>
<dbReference type="Proteomes" id="UP000298061">
    <property type="component" value="Unassembled WGS sequence"/>
</dbReference>
<organism evidence="1 2">
    <name type="scientific">Hericium alpestre</name>
    <dbReference type="NCBI Taxonomy" id="135208"/>
    <lineage>
        <taxon>Eukaryota</taxon>
        <taxon>Fungi</taxon>
        <taxon>Dikarya</taxon>
        <taxon>Basidiomycota</taxon>
        <taxon>Agaricomycotina</taxon>
        <taxon>Agaricomycetes</taxon>
        <taxon>Russulales</taxon>
        <taxon>Hericiaceae</taxon>
        <taxon>Hericium</taxon>
    </lineage>
</organism>
<gene>
    <name evidence="1" type="ORF">EWM64_g7764</name>
</gene>
<comment type="caution">
    <text evidence="1">The sequence shown here is derived from an EMBL/GenBank/DDBJ whole genome shotgun (WGS) entry which is preliminary data.</text>
</comment>
<evidence type="ECO:0000313" key="2">
    <source>
        <dbReference type="Proteomes" id="UP000298061"/>
    </source>
</evidence>
<reference evidence="1 2" key="1">
    <citation type="submission" date="2019-02" db="EMBL/GenBank/DDBJ databases">
        <title>Genome sequencing of the rare red list fungi Hericium alpestre (H. flagellum).</title>
        <authorList>
            <person name="Buettner E."/>
            <person name="Kellner H."/>
        </authorList>
    </citation>
    <scope>NUCLEOTIDE SEQUENCE [LARGE SCALE GENOMIC DNA]</scope>
    <source>
        <strain evidence="1 2">DSM 108284</strain>
    </source>
</reference>
<dbReference type="EMBL" id="SFCI01001267">
    <property type="protein sequence ID" value="TFY76248.1"/>
    <property type="molecule type" value="Genomic_DNA"/>
</dbReference>
<evidence type="ECO:0000313" key="1">
    <source>
        <dbReference type="EMBL" id="TFY76248.1"/>
    </source>
</evidence>
<protein>
    <submittedName>
        <fullName evidence="1">Uncharacterized protein</fullName>
    </submittedName>
</protein>
<proteinExistence type="predicted"/>